<reference evidence="4 5" key="1">
    <citation type="submission" date="2017-02" db="EMBL/GenBank/DDBJ databases">
        <title>Vagococcus cremeus sp. nov., isolated from the small intestine of a marten, Martes flavigula.</title>
        <authorList>
            <person name="Tak E.J."/>
            <person name="Bae J.-W."/>
        </authorList>
    </citation>
    <scope>NUCLEOTIDE SEQUENCE [LARGE SCALE GENOMIC DNA]</scope>
    <source>
        <strain evidence="4 5">D7T301</strain>
    </source>
</reference>
<evidence type="ECO:0000313" key="4">
    <source>
        <dbReference type="EMBL" id="OPF88180.1"/>
    </source>
</evidence>
<dbReference type="CDD" id="cd04301">
    <property type="entry name" value="NAT_SF"/>
    <property type="match status" value="1"/>
</dbReference>
<comment type="caution">
    <text evidence="4">The sequence shown here is derived from an EMBL/GenBank/DDBJ whole genome shotgun (WGS) entry which is preliminary data.</text>
</comment>
<dbReference type="SUPFAM" id="SSF55729">
    <property type="entry name" value="Acyl-CoA N-acyltransferases (Nat)"/>
    <property type="match status" value="1"/>
</dbReference>
<dbReference type="PANTHER" id="PTHR43800">
    <property type="entry name" value="PEPTIDYL-LYSINE N-ACETYLTRANSFERASE YJAB"/>
    <property type="match status" value="1"/>
</dbReference>
<evidence type="ECO:0000313" key="5">
    <source>
        <dbReference type="Proteomes" id="UP000189970"/>
    </source>
</evidence>
<keyword evidence="1" id="KW-0808">Transferase</keyword>
<dbReference type="RefSeq" id="WP_079347263.1">
    <property type="nucleotide sequence ID" value="NZ_MVAB01000001.1"/>
</dbReference>
<keyword evidence="2" id="KW-0012">Acyltransferase</keyword>
<evidence type="ECO:0000259" key="3">
    <source>
        <dbReference type="PROSITE" id="PS51186"/>
    </source>
</evidence>
<dbReference type="GO" id="GO:0016747">
    <property type="term" value="F:acyltransferase activity, transferring groups other than amino-acyl groups"/>
    <property type="evidence" value="ECO:0007669"/>
    <property type="project" value="InterPro"/>
</dbReference>
<dbReference type="InterPro" id="IPR016181">
    <property type="entry name" value="Acyl_CoA_acyltransferase"/>
</dbReference>
<gene>
    <name evidence="4" type="ORF">BW731_08360</name>
</gene>
<dbReference type="Pfam" id="PF13508">
    <property type="entry name" value="Acetyltransf_7"/>
    <property type="match status" value="1"/>
</dbReference>
<name>A0A1V4DIX3_9ENTE</name>
<evidence type="ECO:0000256" key="1">
    <source>
        <dbReference type="ARBA" id="ARBA00022679"/>
    </source>
</evidence>
<proteinExistence type="predicted"/>
<dbReference type="InterPro" id="IPR000182">
    <property type="entry name" value="GNAT_dom"/>
</dbReference>
<protein>
    <recommendedName>
        <fullName evidence="3">N-acetyltransferase domain-containing protein</fullName>
    </recommendedName>
</protein>
<dbReference type="Proteomes" id="UP000189970">
    <property type="component" value="Unassembled WGS sequence"/>
</dbReference>
<evidence type="ECO:0000256" key="2">
    <source>
        <dbReference type="ARBA" id="ARBA00023315"/>
    </source>
</evidence>
<feature type="domain" description="N-acetyltransferase" evidence="3">
    <location>
        <begin position="3"/>
        <end position="144"/>
    </location>
</feature>
<dbReference type="PANTHER" id="PTHR43800:SF1">
    <property type="entry name" value="PEPTIDYL-LYSINE N-ACETYLTRANSFERASE YJAB"/>
    <property type="match status" value="1"/>
</dbReference>
<dbReference type="EMBL" id="MVAB01000001">
    <property type="protein sequence ID" value="OPF88180.1"/>
    <property type="molecule type" value="Genomic_DNA"/>
</dbReference>
<dbReference type="PROSITE" id="PS51186">
    <property type="entry name" value="GNAT"/>
    <property type="match status" value="1"/>
</dbReference>
<organism evidence="4 5">
    <name type="scientific">Vagococcus martis</name>
    <dbReference type="NCBI Taxonomy" id="1768210"/>
    <lineage>
        <taxon>Bacteria</taxon>
        <taxon>Bacillati</taxon>
        <taxon>Bacillota</taxon>
        <taxon>Bacilli</taxon>
        <taxon>Lactobacillales</taxon>
        <taxon>Enterococcaceae</taxon>
        <taxon>Vagococcus</taxon>
    </lineage>
</organism>
<sequence length="144" mass="16634">MITKLEVLTENQLKDIMSIWLDTNKKAHSFIANSYWEDNVELVEKELPKADIYIATDENGKMIGFLGVLEGYIAGLFVSSDYQRQGIGNKLIERAKADFEEFSLTVYEKNKQAINFYTKEGFKISETQIDEDTKEIELVMVYKN</sequence>
<dbReference type="Gene3D" id="3.40.630.30">
    <property type="match status" value="1"/>
</dbReference>
<accession>A0A1V4DIX3</accession>
<keyword evidence="5" id="KW-1185">Reference proteome</keyword>
<dbReference type="AlphaFoldDB" id="A0A1V4DIX3"/>